<feature type="transmembrane region" description="Helical" evidence="1">
    <location>
        <begin position="31"/>
        <end position="49"/>
    </location>
</feature>
<dbReference type="Proteomes" id="UP000233398">
    <property type="component" value="Unassembled WGS sequence"/>
</dbReference>
<reference evidence="2 3" key="1">
    <citation type="submission" date="2017-11" db="EMBL/GenBank/DDBJ databases">
        <title>Rhodohalobacter 15182 sp. nov., isolated from a salt lake.</title>
        <authorList>
            <person name="Han S."/>
        </authorList>
    </citation>
    <scope>NUCLEOTIDE SEQUENCE [LARGE SCALE GENOMIC DNA]</scope>
    <source>
        <strain evidence="2 3">15182</strain>
    </source>
</reference>
<dbReference type="EMBL" id="PISP01000001">
    <property type="protein sequence ID" value="PKD44813.1"/>
    <property type="molecule type" value="Genomic_DNA"/>
</dbReference>
<dbReference type="OrthoDB" id="1524929at2"/>
<feature type="transmembrane region" description="Helical" evidence="1">
    <location>
        <begin position="85"/>
        <end position="103"/>
    </location>
</feature>
<evidence type="ECO:0000313" key="3">
    <source>
        <dbReference type="Proteomes" id="UP000233398"/>
    </source>
</evidence>
<gene>
    <name evidence="2" type="ORF">CWD77_04945</name>
</gene>
<accession>A0A2N0VKT8</accession>
<evidence type="ECO:0000256" key="1">
    <source>
        <dbReference type="SAM" id="Phobius"/>
    </source>
</evidence>
<protein>
    <submittedName>
        <fullName evidence="2">Uncharacterized protein</fullName>
    </submittedName>
</protein>
<evidence type="ECO:0000313" key="2">
    <source>
        <dbReference type="EMBL" id="PKD44813.1"/>
    </source>
</evidence>
<keyword evidence="3" id="KW-1185">Reference proteome</keyword>
<name>A0A2N0VKT8_9BACT</name>
<dbReference type="AlphaFoldDB" id="A0A2N0VKT8"/>
<keyword evidence="1" id="KW-0812">Transmembrane</keyword>
<proteinExistence type="predicted"/>
<comment type="caution">
    <text evidence="2">The sequence shown here is derived from an EMBL/GenBank/DDBJ whole genome shotgun (WGS) entry which is preliminary data.</text>
</comment>
<sequence>MQWLKHIVVDLITTIVIALVVFFDASPVLEYVIYIYTGLMVVARLFSLFSQNFRAITKKQVSEVPVWIYHLLYFLNTLFLLLGTFYITASGWIFIWFVAAYVYKRQS</sequence>
<keyword evidence="1" id="KW-0472">Membrane</keyword>
<organism evidence="2 3">
    <name type="scientific">Rhodohalobacter barkolensis</name>
    <dbReference type="NCBI Taxonomy" id="2053187"/>
    <lineage>
        <taxon>Bacteria</taxon>
        <taxon>Pseudomonadati</taxon>
        <taxon>Balneolota</taxon>
        <taxon>Balneolia</taxon>
        <taxon>Balneolales</taxon>
        <taxon>Balneolaceae</taxon>
        <taxon>Rhodohalobacter</taxon>
    </lineage>
</organism>
<feature type="transmembrane region" description="Helical" evidence="1">
    <location>
        <begin position="7"/>
        <end position="25"/>
    </location>
</feature>
<dbReference type="RefSeq" id="WP_101072101.1">
    <property type="nucleotide sequence ID" value="NZ_PISP01000001.1"/>
</dbReference>
<keyword evidence="1" id="KW-1133">Transmembrane helix</keyword>